<feature type="domain" description="PDZ" evidence="6">
    <location>
        <begin position="574"/>
        <end position="659"/>
    </location>
</feature>
<feature type="region of interest" description="Disordered" evidence="4">
    <location>
        <begin position="139"/>
        <end position="227"/>
    </location>
</feature>
<dbReference type="PANTHER" id="PTHR12345">
    <property type="entry name" value="SYNTENIN RELATED"/>
    <property type="match status" value="1"/>
</dbReference>
<evidence type="ECO:0000256" key="2">
    <source>
        <dbReference type="ARBA" id="ARBA00022553"/>
    </source>
</evidence>
<dbReference type="FunFam" id="2.30.42.10:FF:000007">
    <property type="entry name" value="Amyloid beta A4 protein-binding family A member"/>
    <property type="match status" value="1"/>
</dbReference>
<feature type="compositionally biased region" description="Acidic residues" evidence="4">
    <location>
        <begin position="167"/>
        <end position="180"/>
    </location>
</feature>
<dbReference type="GO" id="GO:0043197">
    <property type="term" value="C:dendritic spine"/>
    <property type="evidence" value="ECO:0007669"/>
    <property type="project" value="TreeGrafter"/>
</dbReference>
<dbReference type="CDD" id="cd01208">
    <property type="entry name" value="PTB_X11"/>
    <property type="match status" value="1"/>
</dbReference>
<dbReference type="InterPro" id="IPR006020">
    <property type="entry name" value="PTB/PI_dom"/>
</dbReference>
<feature type="compositionally biased region" description="Acidic residues" evidence="4">
    <location>
        <begin position="80"/>
        <end position="93"/>
    </location>
</feature>
<keyword evidence="8" id="KW-1185">Reference proteome</keyword>
<feature type="domain" description="PID" evidence="5">
    <location>
        <begin position="374"/>
        <end position="561"/>
    </location>
</feature>
<keyword evidence="1" id="KW-0813">Transport</keyword>
<feature type="domain" description="PDZ" evidence="6">
    <location>
        <begin position="665"/>
        <end position="741"/>
    </location>
</feature>
<proteinExistence type="predicted"/>
<dbReference type="InterPro" id="IPR036034">
    <property type="entry name" value="PDZ_sf"/>
</dbReference>
<keyword evidence="2" id="KW-0597">Phosphoprotein</keyword>
<dbReference type="FunFam" id="2.30.29.30:FF:000044">
    <property type="entry name" value="amyloid beta A4 precursor protein-binding family A member 1"/>
    <property type="match status" value="1"/>
</dbReference>
<feature type="compositionally biased region" description="Acidic residues" evidence="4">
    <location>
        <begin position="218"/>
        <end position="227"/>
    </location>
</feature>
<gene>
    <name evidence="7" type="ORF">NYPRO_LOCUS9006</name>
</gene>
<feature type="region of interest" description="Disordered" evidence="4">
    <location>
        <begin position="1"/>
        <end position="93"/>
    </location>
</feature>
<dbReference type="Pfam" id="PF00595">
    <property type="entry name" value="PDZ"/>
    <property type="match status" value="2"/>
</dbReference>
<dbReference type="InterPro" id="IPR051230">
    <property type="entry name" value="APP-Binding"/>
</dbReference>
<dbReference type="PANTHER" id="PTHR12345:SF12">
    <property type="entry name" value="AMYLOID-BETA A4 PRECURSOR PROTEIN-BINDING FAMILY A MEMBER 2"/>
    <property type="match status" value="1"/>
</dbReference>
<evidence type="ECO:0000256" key="4">
    <source>
        <dbReference type="SAM" id="MobiDB-lite"/>
    </source>
</evidence>
<evidence type="ECO:0000259" key="5">
    <source>
        <dbReference type="PROSITE" id="PS01179"/>
    </source>
</evidence>
<name>A0A811YFD9_NYCPR</name>
<sequence>MASRKRQSTASGMLEHRARPGPAPHGPEPGEEAELPPEEYVPERLELAALRPESPAAPDQGCHDHSPDGDSSSDYVNNTSEEEDYDEGLPEEEEGITYYIRYCPEDDSYLEGMDCNGEGYLAHGPRHLETDECQEAVEEWTDSAGPHPHGPADGGSPDYRDGHLPIPEDEASALEAQDQEEGVHYCPSEEGYQDYYPTEANGNAGGASPYRPRRGDGDLEDQEEDIDQIVAEIKMSLSMTSITSAGEASPEHTLVRGPEPGPGGSTETCPPCEASHGPSRHEGRPKSLNLPPEAKHSGDPQRGFKTKSRTPEERAKWPQEQVGLWLSPGRRRWRGPESKGCSGSPSPSASTKKVASFPSFVAVPGPCEPEDLIDGIIFAANYLGSTQLLSERNPSKNIRMMQAQEAVSRVKRMQKAAKIKKKANSEGDAQTLTEVDLFISTQRIKVLNADTQETMMDHALRTISYIADIGNIVVLMARRRMPRSASQDCIETTPGAQEGKKQYKMICHVFESEDAQLIAQSIGQAFSVAYQEFLRANGINPEDLSQKEYSDIINTQEMYNDDLIHFSNSENCKELQLEKHKGEILGVVVVESGWGSILPTVILANMMNGGPAARSGKLSIGDQIMSINGTSLVGLPLATCQGIIKGLKNQTQVKLNIVSCPPVTTVLIKRPDLKYQLGFSVQNGIICSLMRGGIAERGGVRVGHRIIEINGQSVVATAHEKIVQALSNSVGEIHMKTMPAAMFRLLTGQETPLYI</sequence>
<dbReference type="GO" id="GO:0001540">
    <property type="term" value="F:amyloid-beta binding"/>
    <property type="evidence" value="ECO:0007669"/>
    <property type="project" value="TreeGrafter"/>
</dbReference>
<evidence type="ECO:0000259" key="6">
    <source>
        <dbReference type="PROSITE" id="PS50106"/>
    </source>
</evidence>
<dbReference type="GO" id="GO:0005737">
    <property type="term" value="C:cytoplasm"/>
    <property type="evidence" value="ECO:0007669"/>
    <property type="project" value="TreeGrafter"/>
</dbReference>
<dbReference type="PROSITE" id="PS01179">
    <property type="entry name" value="PID"/>
    <property type="match status" value="1"/>
</dbReference>
<evidence type="ECO:0000313" key="7">
    <source>
        <dbReference type="EMBL" id="CAD7676211.1"/>
    </source>
</evidence>
<evidence type="ECO:0000313" key="8">
    <source>
        <dbReference type="Proteomes" id="UP000645828"/>
    </source>
</evidence>
<dbReference type="InterPro" id="IPR001478">
    <property type="entry name" value="PDZ"/>
</dbReference>
<dbReference type="Pfam" id="PF00640">
    <property type="entry name" value="PID"/>
    <property type="match status" value="1"/>
</dbReference>
<feature type="region of interest" description="Disordered" evidence="4">
    <location>
        <begin position="241"/>
        <end position="352"/>
    </location>
</feature>
<dbReference type="Gene3D" id="2.30.42.10">
    <property type="match status" value="2"/>
</dbReference>
<dbReference type="SUPFAM" id="SSF50156">
    <property type="entry name" value="PDZ domain-like"/>
    <property type="match status" value="2"/>
</dbReference>
<dbReference type="InterPro" id="IPR011993">
    <property type="entry name" value="PH-like_dom_sf"/>
</dbReference>
<dbReference type="GO" id="GO:0007268">
    <property type="term" value="P:chemical synaptic transmission"/>
    <property type="evidence" value="ECO:0007669"/>
    <property type="project" value="TreeGrafter"/>
</dbReference>
<evidence type="ECO:0000256" key="1">
    <source>
        <dbReference type="ARBA" id="ARBA00022448"/>
    </source>
</evidence>
<dbReference type="PROSITE" id="PS50106">
    <property type="entry name" value="PDZ"/>
    <property type="match status" value="2"/>
</dbReference>
<feature type="compositionally biased region" description="Polar residues" evidence="4">
    <location>
        <begin position="341"/>
        <end position="352"/>
    </location>
</feature>
<dbReference type="CDD" id="cd06720">
    <property type="entry name" value="PDZ1_APBA1_3-like"/>
    <property type="match status" value="1"/>
</dbReference>
<dbReference type="FunFam" id="2.30.42.10:FF:000017">
    <property type="entry name" value="Amyloid beta A4 protein-binding family A member 1"/>
    <property type="match status" value="1"/>
</dbReference>
<dbReference type="AlphaFoldDB" id="A0A811YFD9"/>
<evidence type="ECO:0000256" key="3">
    <source>
        <dbReference type="ARBA" id="ARBA00022737"/>
    </source>
</evidence>
<dbReference type="SMART" id="SM00228">
    <property type="entry name" value="PDZ"/>
    <property type="match status" value="2"/>
</dbReference>
<accession>A0A811YFD9</accession>
<protein>
    <submittedName>
        <fullName evidence="7">(raccoon dog) hypothetical protein</fullName>
    </submittedName>
</protein>
<dbReference type="EMBL" id="CAJHUB010000676">
    <property type="protein sequence ID" value="CAD7676211.1"/>
    <property type="molecule type" value="Genomic_DNA"/>
</dbReference>
<keyword evidence="3" id="KW-0677">Repeat</keyword>
<comment type="caution">
    <text evidence="7">The sequence shown here is derived from an EMBL/GenBank/DDBJ whole genome shotgun (WGS) entry which is preliminary data.</text>
</comment>
<dbReference type="SUPFAM" id="SSF50729">
    <property type="entry name" value="PH domain-like"/>
    <property type="match status" value="1"/>
</dbReference>
<dbReference type="GO" id="GO:0005886">
    <property type="term" value="C:plasma membrane"/>
    <property type="evidence" value="ECO:0007669"/>
    <property type="project" value="TreeGrafter"/>
</dbReference>
<dbReference type="SMART" id="SM00462">
    <property type="entry name" value="PTB"/>
    <property type="match status" value="1"/>
</dbReference>
<dbReference type="CDD" id="cd06793">
    <property type="entry name" value="PDZ2_APBA1_3-like"/>
    <property type="match status" value="1"/>
</dbReference>
<dbReference type="Proteomes" id="UP000645828">
    <property type="component" value="Unassembled WGS sequence"/>
</dbReference>
<reference evidence="7" key="1">
    <citation type="submission" date="2020-12" db="EMBL/GenBank/DDBJ databases">
        <authorList>
            <consortium name="Molecular Ecology Group"/>
        </authorList>
    </citation>
    <scope>NUCLEOTIDE SEQUENCE</scope>
    <source>
        <strain evidence="7">TBG_1078</strain>
    </source>
</reference>
<dbReference type="Gene3D" id="2.30.29.30">
    <property type="entry name" value="Pleckstrin-homology domain (PH domain)/Phosphotyrosine-binding domain (PTB)"/>
    <property type="match status" value="1"/>
</dbReference>
<organism evidence="7 8">
    <name type="scientific">Nyctereutes procyonoides</name>
    <name type="common">Raccoon dog</name>
    <name type="synonym">Canis procyonoides</name>
    <dbReference type="NCBI Taxonomy" id="34880"/>
    <lineage>
        <taxon>Eukaryota</taxon>
        <taxon>Metazoa</taxon>
        <taxon>Chordata</taxon>
        <taxon>Craniata</taxon>
        <taxon>Vertebrata</taxon>
        <taxon>Euteleostomi</taxon>
        <taxon>Mammalia</taxon>
        <taxon>Eutheria</taxon>
        <taxon>Laurasiatheria</taxon>
        <taxon>Carnivora</taxon>
        <taxon>Caniformia</taxon>
        <taxon>Canidae</taxon>
        <taxon>Nyctereutes</taxon>
    </lineage>
</organism>